<evidence type="ECO:0000313" key="2">
    <source>
        <dbReference type="Proteomes" id="UP000323000"/>
    </source>
</evidence>
<name>A0A5C7HPU2_9ROSI</name>
<organism evidence="1 2">
    <name type="scientific">Acer yangbiense</name>
    <dbReference type="NCBI Taxonomy" id="1000413"/>
    <lineage>
        <taxon>Eukaryota</taxon>
        <taxon>Viridiplantae</taxon>
        <taxon>Streptophyta</taxon>
        <taxon>Embryophyta</taxon>
        <taxon>Tracheophyta</taxon>
        <taxon>Spermatophyta</taxon>
        <taxon>Magnoliopsida</taxon>
        <taxon>eudicotyledons</taxon>
        <taxon>Gunneridae</taxon>
        <taxon>Pentapetalae</taxon>
        <taxon>rosids</taxon>
        <taxon>malvids</taxon>
        <taxon>Sapindales</taxon>
        <taxon>Sapindaceae</taxon>
        <taxon>Hippocastanoideae</taxon>
        <taxon>Acereae</taxon>
        <taxon>Acer</taxon>
    </lineage>
</organism>
<accession>A0A5C7HPU2</accession>
<proteinExistence type="predicted"/>
<gene>
    <name evidence="1" type="ORF">EZV62_016922</name>
</gene>
<dbReference type="Proteomes" id="UP000323000">
    <property type="component" value="Chromosome 7"/>
</dbReference>
<keyword evidence="2" id="KW-1185">Reference proteome</keyword>
<sequence>MLQLLLFVPWATRISFHLLLGKDELKELKNELYKVAYDRAMEKVVKKLIKKKEFKKMCNDAIAANEIYKDYFWSVIEKNICQIFLDEGNEENIEG</sequence>
<dbReference type="EMBL" id="VAHF01000007">
    <property type="protein sequence ID" value="TXG59093.1"/>
    <property type="molecule type" value="Genomic_DNA"/>
</dbReference>
<reference evidence="2" key="1">
    <citation type="journal article" date="2019" name="Gigascience">
        <title>De novo genome assembly of the endangered Acer yangbiense, a plant species with extremely small populations endemic to Yunnan Province, China.</title>
        <authorList>
            <person name="Yang J."/>
            <person name="Wariss H.M."/>
            <person name="Tao L."/>
            <person name="Zhang R."/>
            <person name="Yun Q."/>
            <person name="Hollingsworth P."/>
            <person name="Dao Z."/>
            <person name="Luo G."/>
            <person name="Guo H."/>
            <person name="Ma Y."/>
            <person name="Sun W."/>
        </authorList>
    </citation>
    <scope>NUCLEOTIDE SEQUENCE [LARGE SCALE GENOMIC DNA]</scope>
    <source>
        <strain evidence="2">cv. Malutang</strain>
    </source>
</reference>
<comment type="caution">
    <text evidence="1">The sequence shown here is derived from an EMBL/GenBank/DDBJ whole genome shotgun (WGS) entry which is preliminary data.</text>
</comment>
<dbReference type="AlphaFoldDB" id="A0A5C7HPU2"/>
<evidence type="ECO:0000313" key="1">
    <source>
        <dbReference type="EMBL" id="TXG59093.1"/>
    </source>
</evidence>
<protein>
    <submittedName>
        <fullName evidence="1">Uncharacterized protein</fullName>
    </submittedName>
</protein>
<dbReference type="OrthoDB" id="10633832at2759"/>